<reference evidence="1" key="1">
    <citation type="journal article" date="2020" name="Nature">
        <title>Giant virus diversity and host interactions through global metagenomics.</title>
        <authorList>
            <person name="Schulz F."/>
            <person name="Roux S."/>
            <person name="Paez-Espino D."/>
            <person name="Jungbluth S."/>
            <person name="Walsh D.A."/>
            <person name="Denef V.J."/>
            <person name="McMahon K.D."/>
            <person name="Konstantinidis K.T."/>
            <person name="Eloe-Fadrosh E.A."/>
            <person name="Kyrpides N.C."/>
            <person name="Woyke T."/>
        </authorList>
    </citation>
    <scope>NUCLEOTIDE SEQUENCE</scope>
    <source>
        <strain evidence="1">GVMAG-S-3300013286-35</strain>
    </source>
</reference>
<sequence>MATPFEITLENLEGYTKAQIQDENVKYGLARCDNELKEKSIKKLREHLESLMEKRTCVIKLDDGPALEYTYPAGKTRLDINKLLLAFFKPST</sequence>
<name>A0A6C0KZ75_9ZZZZ</name>
<evidence type="ECO:0000313" key="1">
    <source>
        <dbReference type="EMBL" id="QHU21824.1"/>
    </source>
</evidence>
<dbReference type="EMBL" id="MN740992">
    <property type="protein sequence ID" value="QHU21824.1"/>
    <property type="molecule type" value="Genomic_DNA"/>
</dbReference>
<protein>
    <submittedName>
        <fullName evidence="1">Uncharacterized protein</fullName>
    </submittedName>
</protein>
<proteinExistence type="predicted"/>
<dbReference type="AlphaFoldDB" id="A0A6C0KZ75"/>
<accession>A0A6C0KZ75</accession>
<organism evidence="1">
    <name type="scientific">viral metagenome</name>
    <dbReference type="NCBI Taxonomy" id="1070528"/>
    <lineage>
        <taxon>unclassified sequences</taxon>
        <taxon>metagenomes</taxon>
        <taxon>organismal metagenomes</taxon>
    </lineage>
</organism>